<evidence type="ECO:0000313" key="2">
    <source>
        <dbReference type="Ensembl" id="ENSSAUP00010055656.1"/>
    </source>
</evidence>
<reference evidence="2" key="1">
    <citation type="submission" date="2021-04" db="EMBL/GenBank/DDBJ databases">
        <authorList>
            <consortium name="Wellcome Sanger Institute Data Sharing"/>
        </authorList>
    </citation>
    <scope>NUCLEOTIDE SEQUENCE [LARGE SCALE GENOMIC DNA]</scope>
</reference>
<name>A0A671Y3H6_SPAAU</name>
<proteinExistence type="predicted"/>
<dbReference type="Proteomes" id="UP000472265">
    <property type="component" value="Chromosome 5"/>
</dbReference>
<keyword evidence="1" id="KW-0812">Transmembrane</keyword>
<keyword evidence="1" id="KW-0472">Membrane</keyword>
<reference evidence="2" key="3">
    <citation type="submission" date="2025-09" db="UniProtKB">
        <authorList>
            <consortium name="Ensembl"/>
        </authorList>
    </citation>
    <scope>IDENTIFICATION</scope>
</reference>
<feature type="transmembrane region" description="Helical" evidence="1">
    <location>
        <begin position="12"/>
        <end position="35"/>
    </location>
</feature>
<dbReference type="InParanoid" id="A0A671Y3H6"/>
<dbReference type="OMA" id="VLYKACK"/>
<organism evidence="2 3">
    <name type="scientific">Sparus aurata</name>
    <name type="common">Gilthead sea bream</name>
    <dbReference type="NCBI Taxonomy" id="8175"/>
    <lineage>
        <taxon>Eukaryota</taxon>
        <taxon>Metazoa</taxon>
        <taxon>Chordata</taxon>
        <taxon>Craniata</taxon>
        <taxon>Vertebrata</taxon>
        <taxon>Euteleostomi</taxon>
        <taxon>Actinopterygii</taxon>
        <taxon>Neopterygii</taxon>
        <taxon>Teleostei</taxon>
        <taxon>Neoteleostei</taxon>
        <taxon>Acanthomorphata</taxon>
        <taxon>Eupercaria</taxon>
        <taxon>Spariformes</taxon>
        <taxon>Sparidae</taxon>
        <taxon>Sparus</taxon>
    </lineage>
</organism>
<dbReference type="Ensembl" id="ENSSAUT00010058472.1">
    <property type="protein sequence ID" value="ENSSAUP00010055656.1"/>
    <property type="gene ID" value="ENSSAUG00010022875.1"/>
</dbReference>
<dbReference type="AlphaFoldDB" id="A0A671Y3H6"/>
<evidence type="ECO:0000256" key="1">
    <source>
        <dbReference type="SAM" id="Phobius"/>
    </source>
</evidence>
<keyword evidence="3" id="KW-1185">Reference proteome</keyword>
<sequence length="68" mass="7501">MDHEMRLGLSVWAIVAIVCNSVVGVLVLILFVILYKACKVPSHPEKVPVLTAEPQQKKAEQKYLLTAA</sequence>
<accession>A0A671Y3H6</accession>
<evidence type="ECO:0008006" key="4">
    <source>
        <dbReference type="Google" id="ProtNLM"/>
    </source>
</evidence>
<protein>
    <recommendedName>
        <fullName evidence="4">Adropin</fullName>
    </recommendedName>
</protein>
<keyword evidence="1" id="KW-1133">Transmembrane helix</keyword>
<evidence type="ECO:0000313" key="3">
    <source>
        <dbReference type="Proteomes" id="UP000472265"/>
    </source>
</evidence>
<reference evidence="2" key="2">
    <citation type="submission" date="2025-08" db="UniProtKB">
        <authorList>
            <consortium name="Ensembl"/>
        </authorList>
    </citation>
    <scope>IDENTIFICATION</scope>
</reference>
<dbReference type="GeneTree" id="ENSGT00940000176952"/>